<sequence length="875" mass="100209">MQNTYYNHRASDSKWQQIWDESDIFKTSNQPDKKKYYVLEMLPYPSGKIHMGHLRNYVIGDALARFMIARGFSVLHTMGWDAFGLPAENAARDNNIDPKKWTYDNIKTMKQQLKSIGLSLDWNREIATCDEEYYHCQQLLFLDFMKQGLVIRKSSKVNWDPVDQTVLANEQVIDGRGWRSDALVEKRDLDQWFFTISAFSQELLDSLKDLPGWPEKVKTLQKNWIGRSEGIEIRWEISQNAVDNITEILVYTTRPETIFGVSFLAISTDHPISKALSLNKSDIKEFCIESNQIGTSLSALEQTEKKGIDTGIRVKHPFISNLEIPVYIANFVVMEYGSGAVFGCPFADQRDLDFAKKYNLPINCIIKSETTDSNALIKDNKAFGGDGIMINSSFLNGMTNTEAFKAIISRLETTVLKGSPLGTRKVIFRLRDWGISRQRYWGCPIPIIHCHKCGIVEVPKKDLPVRLPEDVNFDISGNPLDNHPNWKMVSCPRCGSQASRETDTMDTFVDSSWYYMRYITPHKNTPVDSCLLDRWLPVDQYIGGIEHAILHLLYARSFTYAMQKLGLTKIKEPFKNLFVQGMVVHETYHQLDGIKKKYFSPEEIFFKNIEGENRAFLIDDNSEVIIGPVEKMSKSKKNVIDPNKIIQSYGADTARLFILSDYPPDKNITWSNRGVISTHRFIQQIWSLIYNAKTELLKHSSKPIKKEDELHITKSTHQILKIVTENYKKLLFNKVIANIHELVNVLSNPLIKVAEGLASENLKLIVRESLNQLIIIMAPIAPHFAEECWQLLGNKGLVVQQKWPEIDISLITKTEFVIPIQINGKKRGLIEVSNDVDDEFIKQAALNLDSIKKNLQGRTPKKIIIISRRIVNIVI</sequence>
<dbReference type="InterPro" id="IPR015413">
    <property type="entry name" value="Methionyl/Leucyl_tRNA_Synth"/>
</dbReference>
<dbReference type="GO" id="GO:0005524">
    <property type="term" value="F:ATP binding"/>
    <property type="evidence" value="ECO:0007669"/>
    <property type="project" value="UniProtKB-UniRule"/>
</dbReference>
<evidence type="ECO:0000259" key="11">
    <source>
        <dbReference type="Pfam" id="PF00133"/>
    </source>
</evidence>
<evidence type="ECO:0000256" key="6">
    <source>
        <dbReference type="ARBA" id="ARBA00022917"/>
    </source>
</evidence>
<dbReference type="Pfam" id="PF09334">
    <property type="entry name" value="tRNA-synt_1g"/>
    <property type="match status" value="1"/>
</dbReference>
<organism evidence="15 16">
    <name type="scientific">Candidatus Liberibacter europaeus</name>
    <dbReference type="NCBI Taxonomy" id="744859"/>
    <lineage>
        <taxon>Bacteria</taxon>
        <taxon>Pseudomonadati</taxon>
        <taxon>Pseudomonadota</taxon>
        <taxon>Alphaproteobacteria</taxon>
        <taxon>Hyphomicrobiales</taxon>
        <taxon>Rhizobiaceae</taxon>
        <taxon>Liberibacter</taxon>
    </lineage>
</organism>
<dbReference type="CDD" id="cd07958">
    <property type="entry name" value="Anticodon_Ia_Leu_BEm"/>
    <property type="match status" value="1"/>
</dbReference>
<dbReference type="PROSITE" id="PS00178">
    <property type="entry name" value="AA_TRNA_LIGASE_I"/>
    <property type="match status" value="1"/>
</dbReference>
<dbReference type="GO" id="GO:0002161">
    <property type="term" value="F:aminoacyl-tRNA deacylase activity"/>
    <property type="evidence" value="ECO:0007669"/>
    <property type="project" value="InterPro"/>
</dbReference>
<dbReference type="SUPFAM" id="SSF52374">
    <property type="entry name" value="Nucleotidylyl transferase"/>
    <property type="match status" value="1"/>
</dbReference>
<dbReference type="GO" id="GO:0006429">
    <property type="term" value="P:leucyl-tRNA aminoacylation"/>
    <property type="evidence" value="ECO:0007669"/>
    <property type="project" value="UniProtKB-UniRule"/>
</dbReference>
<comment type="subcellular location">
    <subcellularLocation>
        <location evidence="9">Cytoplasm</location>
    </subcellularLocation>
</comment>
<dbReference type="NCBIfam" id="TIGR00396">
    <property type="entry name" value="leuS_bact"/>
    <property type="match status" value="1"/>
</dbReference>
<keyword evidence="7 9" id="KW-0030">Aminoacyl-tRNA synthetase</keyword>
<proteinExistence type="inferred from homology"/>
<evidence type="ECO:0000313" key="15">
    <source>
        <dbReference type="EMBL" id="PTL87006.1"/>
    </source>
</evidence>
<evidence type="ECO:0000256" key="9">
    <source>
        <dbReference type="HAMAP-Rule" id="MF_00049"/>
    </source>
</evidence>
<dbReference type="InterPro" id="IPR002300">
    <property type="entry name" value="aa-tRNA-synth_Ia"/>
</dbReference>
<evidence type="ECO:0000256" key="3">
    <source>
        <dbReference type="ARBA" id="ARBA00022598"/>
    </source>
</evidence>
<keyword evidence="2 9" id="KW-0963">Cytoplasm</keyword>
<feature type="short sequence motif" description="'HIGH' region" evidence="9">
    <location>
        <begin position="43"/>
        <end position="53"/>
    </location>
</feature>
<feature type="domain" description="Aminoacyl-tRNA synthetase class Ia" evidence="11">
    <location>
        <begin position="430"/>
        <end position="606"/>
    </location>
</feature>
<evidence type="ECO:0000259" key="12">
    <source>
        <dbReference type="Pfam" id="PF08264"/>
    </source>
</evidence>
<evidence type="ECO:0000256" key="7">
    <source>
        <dbReference type="ARBA" id="ARBA00023146"/>
    </source>
</evidence>
<feature type="short sequence motif" description="'KMSKS' region" evidence="9">
    <location>
        <begin position="631"/>
        <end position="635"/>
    </location>
</feature>
<evidence type="ECO:0000259" key="14">
    <source>
        <dbReference type="Pfam" id="PF13603"/>
    </source>
</evidence>
<gene>
    <name evidence="9" type="primary">leuS</name>
    <name evidence="15" type="ORF">C4617_00960</name>
</gene>
<protein>
    <recommendedName>
        <fullName evidence="9">Leucine--tRNA ligase</fullName>
        <ecNumber evidence="9">6.1.1.4</ecNumber>
    </recommendedName>
    <alternativeName>
        <fullName evidence="9">Leucyl-tRNA synthetase</fullName>
        <shortName evidence="9">LeuRS</shortName>
    </alternativeName>
</protein>
<comment type="caution">
    <text evidence="15">The sequence shown here is derived from an EMBL/GenBank/DDBJ whole genome shotgun (WGS) entry which is preliminary data.</text>
</comment>
<dbReference type="Pfam" id="PF00133">
    <property type="entry name" value="tRNA-synt_1"/>
    <property type="match status" value="2"/>
</dbReference>
<feature type="domain" description="Methionyl/Leucyl tRNA synthetase" evidence="13">
    <location>
        <begin position="37"/>
        <end position="172"/>
    </location>
</feature>
<dbReference type="Pfam" id="PF08264">
    <property type="entry name" value="Anticodon_1"/>
    <property type="match status" value="1"/>
</dbReference>
<dbReference type="PANTHER" id="PTHR43740:SF2">
    <property type="entry name" value="LEUCINE--TRNA LIGASE, MITOCHONDRIAL"/>
    <property type="match status" value="1"/>
</dbReference>
<name>A0A2T4VZ02_9HYPH</name>
<feature type="domain" description="Methionyl/Valyl/Leucyl/Isoleucyl-tRNA synthetase anticodon-binding" evidence="12">
    <location>
        <begin position="712"/>
        <end position="837"/>
    </location>
</feature>
<evidence type="ECO:0000256" key="4">
    <source>
        <dbReference type="ARBA" id="ARBA00022741"/>
    </source>
</evidence>
<dbReference type="Pfam" id="PF13603">
    <property type="entry name" value="tRNA-synt_1_2"/>
    <property type="match status" value="1"/>
</dbReference>
<dbReference type="InterPro" id="IPR009008">
    <property type="entry name" value="Val/Leu/Ile-tRNA-synth_edit"/>
</dbReference>
<dbReference type="FunFam" id="3.40.50.620:FF:000003">
    <property type="entry name" value="Leucine--tRNA ligase"/>
    <property type="match status" value="1"/>
</dbReference>
<reference evidence="16" key="1">
    <citation type="submission" date="2018-02" db="EMBL/GenBank/DDBJ databases">
        <title>Genome sequence of Candidatus Liberibacter europaeus.</title>
        <authorList>
            <person name="Frampton R.A."/>
            <person name="Thompson S.M."/>
            <person name="David C."/>
            <person name="Addison S.M."/>
            <person name="Smith G.R."/>
        </authorList>
    </citation>
    <scope>NUCLEOTIDE SEQUENCE [LARGE SCALE GENOMIC DNA]</scope>
</reference>
<dbReference type="InterPro" id="IPR014729">
    <property type="entry name" value="Rossmann-like_a/b/a_fold"/>
</dbReference>
<evidence type="ECO:0000256" key="10">
    <source>
        <dbReference type="RuleBase" id="RU363035"/>
    </source>
</evidence>
<dbReference type="SUPFAM" id="SSF47323">
    <property type="entry name" value="Anticodon-binding domain of a subclass of class I aminoacyl-tRNA synthetases"/>
    <property type="match status" value="1"/>
</dbReference>
<comment type="catalytic activity">
    <reaction evidence="8 9">
        <text>tRNA(Leu) + L-leucine + ATP = L-leucyl-tRNA(Leu) + AMP + diphosphate</text>
        <dbReference type="Rhea" id="RHEA:11688"/>
        <dbReference type="Rhea" id="RHEA-COMP:9613"/>
        <dbReference type="Rhea" id="RHEA-COMP:9622"/>
        <dbReference type="ChEBI" id="CHEBI:30616"/>
        <dbReference type="ChEBI" id="CHEBI:33019"/>
        <dbReference type="ChEBI" id="CHEBI:57427"/>
        <dbReference type="ChEBI" id="CHEBI:78442"/>
        <dbReference type="ChEBI" id="CHEBI:78494"/>
        <dbReference type="ChEBI" id="CHEBI:456215"/>
        <dbReference type="EC" id="6.1.1.4"/>
    </reaction>
</comment>
<evidence type="ECO:0000256" key="1">
    <source>
        <dbReference type="ARBA" id="ARBA00005594"/>
    </source>
</evidence>
<dbReference type="EMBL" id="PSQJ01000001">
    <property type="protein sequence ID" value="PTL87006.1"/>
    <property type="molecule type" value="Genomic_DNA"/>
</dbReference>
<evidence type="ECO:0000256" key="8">
    <source>
        <dbReference type="ARBA" id="ARBA00047469"/>
    </source>
</evidence>
<feature type="domain" description="Aminoacyl-tRNA synthetase class Ia" evidence="11">
    <location>
        <begin position="630"/>
        <end position="662"/>
    </location>
</feature>
<evidence type="ECO:0000256" key="5">
    <source>
        <dbReference type="ARBA" id="ARBA00022840"/>
    </source>
</evidence>
<dbReference type="Gene3D" id="3.90.740.10">
    <property type="entry name" value="Valyl/Leucyl/Isoleucyl-tRNA synthetase, editing domain"/>
    <property type="match status" value="1"/>
</dbReference>
<dbReference type="Gene3D" id="1.10.730.10">
    <property type="entry name" value="Isoleucyl-tRNA Synthetase, Domain 1"/>
    <property type="match status" value="1"/>
</dbReference>
<dbReference type="CDD" id="cd00812">
    <property type="entry name" value="LeuRS_core"/>
    <property type="match status" value="1"/>
</dbReference>
<feature type="domain" description="Leucyl-tRNA synthetase editing" evidence="14">
    <location>
        <begin position="222"/>
        <end position="411"/>
    </location>
</feature>
<dbReference type="FunFam" id="1.10.730.10:FF:000002">
    <property type="entry name" value="Leucine--tRNA ligase"/>
    <property type="match status" value="1"/>
</dbReference>
<feature type="binding site" evidence="9">
    <location>
        <position position="634"/>
    </location>
    <ligand>
        <name>ATP</name>
        <dbReference type="ChEBI" id="CHEBI:30616"/>
    </ligand>
</feature>
<accession>A0A2T4VZ02</accession>
<dbReference type="Gene3D" id="2.20.28.290">
    <property type="match status" value="1"/>
</dbReference>
<comment type="similarity">
    <text evidence="1 9 10">Belongs to the class-I aminoacyl-tRNA synthetase family.</text>
</comment>
<dbReference type="PANTHER" id="PTHR43740">
    <property type="entry name" value="LEUCYL-TRNA SYNTHETASE"/>
    <property type="match status" value="1"/>
</dbReference>
<dbReference type="InterPro" id="IPR025709">
    <property type="entry name" value="Leu_tRNA-synth_edit"/>
</dbReference>
<dbReference type="GO" id="GO:0005829">
    <property type="term" value="C:cytosol"/>
    <property type="evidence" value="ECO:0007669"/>
    <property type="project" value="TreeGrafter"/>
</dbReference>
<dbReference type="InterPro" id="IPR013155">
    <property type="entry name" value="M/V/L/I-tRNA-synth_anticd-bd"/>
</dbReference>
<dbReference type="EC" id="6.1.1.4" evidence="9"/>
<dbReference type="InterPro" id="IPR001412">
    <property type="entry name" value="aa-tRNA-synth_I_CS"/>
</dbReference>
<dbReference type="Gene3D" id="3.10.20.590">
    <property type="match status" value="1"/>
</dbReference>
<dbReference type="GO" id="GO:0004823">
    <property type="term" value="F:leucine-tRNA ligase activity"/>
    <property type="evidence" value="ECO:0007669"/>
    <property type="project" value="UniProtKB-UniRule"/>
</dbReference>
<dbReference type="HAMAP" id="MF_00049_B">
    <property type="entry name" value="Leu_tRNA_synth_B"/>
    <property type="match status" value="1"/>
</dbReference>
<dbReference type="Gene3D" id="3.40.50.620">
    <property type="entry name" value="HUPs"/>
    <property type="match status" value="2"/>
</dbReference>
<evidence type="ECO:0000313" key="16">
    <source>
        <dbReference type="Proteomes" id="UP000240811"/>
    </source>
</evidence>
<dbReference type="AlphaFoldDB" id="A0A2T4VZ02"/>
<evidence type="ECO:0000256" key="2">
    <source>
        <dbReference type="ARBA" id="ARBA00022490"/>
    </source>
</evidence>
<dbReference type="Proteomes" id="UP000240811">
    <property type="component" value="Unassembled WGS sequence"/>
</dbReference>
<keyword evidence="5 9" id="KW-0067">ATP-binding</keyword>
<dbReference type="InterPro" id="IPR002302">
    <property type="entry name" value="Leu-tRNA-ligase"/>
</dbReference>
<evidence type="ECO:0000259" key="13">
    <source>
        <dbReference type="Pfam" id="PF09334"/>
    </source>
</evidence>
<dbReference type="SUPFAM" id="SSF50677">
    <property type="entry name" value="ValRS/IleRS/LeuRS editing domain"/>
    <property type="match status" value="1"/>
</dbReference>
<keyword evidence="6 9" id="KW-0648">Protein biosynthesis</keyword>
<keyword evidence="4 9" id="KW-0547">Nucleotide-binding</keyword>
<dbReference type="PRINTS" id="PR00985">
    <property type="entry name" value="TRNASYNTHLEU"/>
</dbReference>
<dbReference type="InterPro" id="IPR009080">
    <property type="entry name" value="tRNAsynth_Ia_anticodon-bd"/>
</dbReference>
<keyword evidence="3 9" id="KW-0436">Ligase</keyword>